<dbReference type="RefSeq" id="WP_114338768.1">
    <property type="nucleotide sequence ID" value="NZ_QPID01000007.1"/>
</dbReference>
<proteinExistence type="predicted"/>
<feature type="transmembrane region" description="Helical" evidence="1">
    <location>
        <begin position="6"/>
        <end position="22"/>
    </location>
</feature>
<keyword evidence="1" id="KW-0812">Transmembrane</keyword>
<accession>A0A368NFF3</accession>
<comment type="caution">
    <text evidence="2">The sequence shown here is derived from an EMBL/GenBank/DDBJ whole genome shotgun (WGS) entry which is preliminary data.</text>
</comment>
<evidence type="ECO:0000313" key="2">
    <source>
        <dbReference type="EMBL" id="RCU49208.1"/>
    </source>
</evidence>
<reference evidence="2 3" key="1">
    <citation type="submission" date="2018-07" db="EMBL/GenBank/DDBJ databases">
        <title>Corallincola holothuriorum sp. nov., a new facultative anaerobe isolated from sea cucumber Apostichopus japonicus.</title>
        <authorList>
            <person name="Xia H."/>
        </authorList>
    </citation>
    <scope>NUCLEOTIDE SEQUENCE [LARGE SCALE GENOMIC DNA]</scope>
    <source>
        <strain evidence="2 3">C4</strain>
    </source>
</reference>
<evidence type="ECO:0000256" key="1">
    <source>
        <dbReference type="SAM" id="Phobius"/>
    </source>
</evidence>
<dbReference type="EMBL" id="QPID01000007">
    <property type="protein sequence ID" value="RCU49208.1"/>
    <property type="molecule type" value="Genomic_DNA"/>
</dbReference>
<dbReference type="Proteomes" id="UP000252558">
    <property type="component" value="Unassembled WGS sequence"/>
</dbReference>
<dbReference type="AlphaFoldDB" id="A0A368NFF3"/>
<keyword evidence="1" id="KW-0472">Membrane</keyword>
<evidence type="ECO:0000313" key="3">
    <source>
        <dbReference type="Proteomes" id="UP000252558"/>
    </source>
</evidence>
<protein>
    <submittedName>
        <fullName evidence="2">Uncharacterized protein</fullName>
    </submittedName>
</protein>
<gene>
    <name evidence="2" type="ORF">DU002_12725</name>
</gene>
<keyword evidence="3" id="KW-1185">Reference proteome</keyword>
<organism evidence="2 3">
    <name type="scientific">Corallincola holothuriorum</name>
    <dbReference type="NCBI Taxonomy" id="2282215"/>
    <lineage>
        <taxon>Bacteria</taxon>
        <taxon>Pseudomonadati</taxon>
        <taxon>Pseudomonadota</taxon>
        <taxon>Gammaproteobacteria</taxon>
        <taxon>Alteromonadales</taxon>
        <taxon>Psychromonadaceae</taxon>
        <taxon>Corallincola</taxon>
    </lineage>
</organism>
<sequence length="165" mass="18967">MTHFEIVLIIIAVLSLVVALFSRSSNNQKPRRIPVQIQQPLESFECTNMFGGFRRARGSQLGDPDWYSLKSTEINEIDEFYGTPIIGAHIEGWSKPIKGITITRRYKDADPQYILLLETQYFPYSTFESKVSEIGLNVKKIDSIESDDVKEWVRENCQKVECLTT</sequence>
<keyword evidence="1" id="KW-1133">Transmembrane helix</keyword>
<name>A0A368NFF3_9GAMM</name>